<evidence type="ECO:0000256" key="4">
    <source>
        <dbReference type="ARBA" id="ARBA00022840"/>
    </source>
</evidence>
<dbReference type="PROSITE" id="PS00107">
    <property type="entry name" value="PROTEIN_KINASE_ATP"/>
    <property type="match status" value="1"/>
</dbReference>
<evidence type="ECO:0000313" key="9">
    <source>
        <dbReference type="Proteomes" id="UP000002139"/>
    </source>
</evidence>
<dbReference type="HOGENOM" id="CLU_000288_63_44_7"/>
<dbReference type="PANTHER" id="PTHR43289">
    <property type="entry name" value="MITOGEN-ACTIVATED PROTEIN KINASE KINASE KINASE 20-RELATED"/>
    <property type="match status" value="1"/>
</dbReference>
<sequence length="773" mass="80126">MEVGPSEPDAPASTAGIPAIGEVFAQKYRLERSLGRGAMGVIFAAEHVSLRQRVAVKFLLPRAMTLPGASARFLREARAAAAIRSEHVARVIDVGTGDLGVPYLVMEYLRGRDLQREIEARGPLPVSEAVDYVIQGCEAIAEAHARGIVHRDLKPGNLFLTTGATGAPIVKVLDFGLSKSAAAEDDGKLTASEMMLGSPCYMSPEQVRCSKDVDARTDIWSLGVILYQLLTARFPFEVSRISALFVAIATQAPTPPRVHRMDLPARIEDIILRCLEKEPELRVQTVADLAREIAPFGSEHSARALAQIEAIARGKAFPSSRPLGPSGDGVASTLPAAANDGRGASSTLPDADKGAGAGAGPCSTALSPGGDHVTTLPSQGAAAATATSSSADAPSSERRTLPLVAVAERPTLALARSSGPTTPAQDSRPTLKMVRNDRSSHGGSAEDGPTLTMPRSDGLALKMAQGSGSVLATAQGGGAALKMEQDIGPAPATAQDSGAALKTAQDSGIALKTAPEDGPTLTMAREEGPTLTMAREEGPTLTMAGEEGPTLTMAGEEGPTLTMARDDSPTLTMARKRGAPPQQLGAGKRAVPLTQPDGQEIAWSPREGTERRRERWRSHAFRWRRNAGAWIAAAATLLAAVALGAARWTASSSAPVAARSPAGQDAPMTLASTTGPAPFGMPAPSGVAPAPEAPSHPADPAGADSPSAVDAAATTPDPAAVPEHRPQGVRPPKVRRPGTLAPSRSGAVSPERDVYGGGAEDVYEDLETIRDKR</sequence>
<dbReference type="KEGG" id="scl:sce4368"/>
<feature type="binding site" evidence="5">
    <location>
        <position position="57"/>
    </location>
    <ligand>
        <name>ATP</name>
        <dbReference type="ChEBI" id="CHEBI:30616"/>
    </ligand>
</feature>
<feature type="region of interest" description="Disordered" evidence="6">
    <location>
        <begin position="511"/>
        <end position="566"/>
    </location>
</feature>
<dbReference type="eggNOG" id="COG0515">
    <property type="taxonomic scope" value="Bacteria"/>
</dbReference>
<dbReference type="PANTHER" id="PTHR43289:SF6">
    <property type="entry name" value="SERINE_THREONINE-PROTEIN KINASE NEKL-3"/>
    <property type="match status" value="1"/>
</dbReference>
<dbReference type="GO" id="GO:0005524">
    <property type="term" value="F:ATP binding"/>
    <property type="evidence" value="ECO:0007669"/>
    <property type="project" value="UniProtKB-UniRule"/>
</dbReference>
<dbReference type="Proteomes" id="UP000002139">
    <property type="component" value="Chromosome"/>
</dbReference>
<proteinExistence type="predicted"/>
<feature type="region of interest" description="Disordered" evidence="6">
    <location>
        <begin position="411"/>
        <end position="456"/>
    </location>
</feature>
<dbReference type="SUPFAM" id="SSF56112">
    <property type="entry name" value="Protein kinase-like (PK-like)"/>
    <property type="match status" value="1"/>
</dbReference>
<gene>
    <name evidence="8" type="ordered locus">sce4368</name>
</gene>
<evidence type="ECO:0000256" key="6">
    <source>
        <dbReference type="SAM" id="MobiDB-lite"/>
    </source>
</evidence>
<name>A9F2Y6_SORC5</name>
<dbReference type="InterPro" id="IPR008271">
    <property type="entry name" value="Ser/Thr_kinase_AS"/>
</dbReference>
<evidence type="ECO:0000259" key="7">
    <source>
        <dbReference type="PROSITE" id="PS50011"/>
    </source>
</evidence>
<protein>
    <submittedName>
        <fullName evidence="8">Protein kinase</fullName>
        <ecNumber evidence="8">2.7.11.1</ecNumber>
    </submittedName>
</protein>
<dbReference type="EC" id="2.7.11.1" evidence="8"/>
<feature type="compositionally biased region" description="Basic and acidic residues" evidence="6">
    <location>
        <begin position="524"/>
        <end position="538"/>
    </location>
</feature>
<dbReference type="CDD" id="cd14014">
    <property type="entry name" value="STKc_PknB_like"/>
    <property type="match status" value="1"/>
</dbReference>
<feature type="compositionally biased region" description="Low complexity" evidence="6">
    <location>
        <begin position="693"/>
        <end position="721"/>
    </location>
</feature>
<feature type="region of interest" description="Disordered" evidence="6">
    <location>
        <begin position="657"/>
        <end position="773"/>
    </location>
</feature>
<feature type="region of interest" description="Disordered" evidence="6">
    <location>
        <begin position="317"/>
        <end position="399"/>
    </location>
</feature>
<evidence type="ECO:0000256" key="3">
    <source>
        <dbReference type="ARBA" id="ARBA00022777"/>
    </source>
</evidence>
<dbReference type="InterPro" id="IPR011009">
    <property type="entry name" value="Kinase-like_dom_sf"/>
</dbReference>
<feature type="compositionally biased region" description="Polar residues" evidence="6">
    <location>
        <begin position="418"/>
        <end position="428"/>
    </location>
</feature>
<evidence type="ECO:0000313" key="8">
    <source>
        <dbReference type="EMBL" id="CAN94531.1"/>
    </source>
</evidence>
<dbReference type="PROSITE" id="PS50011">
    <property type="entry name" value="PROTEIN_KINASE_DOM"/>
    <property type="match status" value="1"/>
</dbReference>
<accession>A9F2Y6</accession>
<evidence type="ECO:0000256" key="1">
    <source>
        <dbReference type="ARBA" id="ARBA00022679"/>
    </source>
</evidence>
<organism evidence="8 9">
    <name type="scientific">Sorangium cellulosum (strain So ce56)</name>
    <name type="common">Polyangium cellulosum (strain So ce56)</name>
    <dbReference type="NCBI Taxonomy" id="448385"/>
    <lineage>
        <taxon>Bacteria</taxon>
        <taxon>Pseudomonadati</taxon>
        <taxon>Myxococcota</taxon>
        <taxon>Polyangia</taxon>
        <taxon>Polyangiales</taxon>
        <taxon>Polyangiaceae</taxon>
        <taxon>Sorangium</taxon>
    </lineage>
</organism>
<keyword evidence="3 8" id="KW-0418">Kinase</keyword>
<dbReference type="RefSeq" id="WP_012237000.1">
    <property type="nucleotide sequence ID" value="NC_010162.1"/>
</dbReference>
<dbReference type="Gene3D" id="3.30.200.20">
    <property type="entry name" value="Phosphorylase Kinase, domain 1"/>
    <property type="match status" value="1"/>
</dbReference>
<keyword evidence="2 5" id="KW-0547">Nucleotide-binding</keyword>
<dbReference type="InterPro" id="IPR017441">
    <property type="entry name" value="Protein_kinase_ATP_BS"/>
</dbReference>
<evidence type="ECO:0000256" key="5">
    <source>
        <dbReference type="PROSITE-ProRule" id="PRU10141"/>
    </source>
</evidence>
<dbReference type="Gene3D" id="1.10.510.10">
    <property type="entry name" value="Transferase(Phosphotransferase) domain 1"/>
    <property type="match status" value="1"/>
</dbReference>
<dbReference type="EMBL" id="AM746676">
    <property type="protein sequence ID" value="CAN94531.1"/>
    <property type="molecule type" value="Genomic_DNA"/>
</dbReference>
<evidence type="ECO:0000256" key="2">
    <source>
        <dbReference type="ARBA" id="ARBA00022741"/>
    </source>
</evidence>
<feature type="compositionally biased region" description="Low complexity" evidence="6">
    <location>
        <begin position="381"/>
        <end position="394"/>
    </location>
</feature>
<keyword evidence="4 5" id="KW-0067">ATP-binding</keyword>
<dbReference type="AlphaFoldDB" id="A9F2Y6"/>
<dbReference type="STRING" id="448385.sce4368"/>
<feature type="domain" description="Protein kinase" evidence="7">
    <location>
        <begin position="28"/>
        <end position="297"/>
    </location>
</feature>
<keyword evidence="9" id="KW-1185">Reference proteome</keyword>
<dbReference type="InterPro" id="IPR000719">
    <property type="entry name" value="Prot_kinase_dom"/>
</dbReference>
<dbReference type="PROSITE" id="PS00108">
    <property type="entry name" value="PROTEIN_KINASE_ST"/>
    <property type="match status" value="1"/>
</dbReference>
<keyword evidence="1 8" id="KW-0808">Transferase</keyword>
<dbReference type="Pfam" id="PF00069">
    <property type="entry name" value="Pkinase"/>
    <property type="match status" value="1"/>
</dbReference>
<dbReference type="SMART" id="SM00220">
    <property type="entry name" value="S_TKc"/>
    <property type="match status" value="1"/>
</dbReference>
<reference evidence="8 9" key="1">
    <citation type="journal article" date="2007" name="Nat. Biotechnol.">
        <title>Complete genome sequence of the myxobacterium Sorangium cellulosum.</title>
        <authorList>
            <person name="Schneiker S."/>
            <person name="Perlova O."/>
            <person name="Kaiser O."/>
            <person name="Gerth K."/>
            <person name="Alici A."/>
            <person name="Altmeyer M.O."/>
            <person name="Bartels D."/>
            <person name="Bekel T."/>
            <person name="Beyer S."/>
            <person name="Bode E."/>
            <person name="Bode H.B."/>
            <person name="Bolten C.J."/>
            <person name="Choudhuri J.V."/>
            <person name="Doss S."/>
            <person name="Elnakady Y.A."/>
            <person name="Frank B."/>
            <person name="Gaigalat L."/>
            <person name="Goesmann A."/>
            <person name="Groeger C."/>
            <person name="Gross F."/>
            <person name="Jelsbak L."/>
            <person name="Jelsbak L."/>
            <person name="Kalinowski J."/>
            <person name="Kegler C."/>
            <person name="Knauber T."/>
            <person name="Konietzny S."/>
            <person name="Kopp M."/>
            <person name="Krause L."/>
            <person name="Krug D."/>
            <person name="Linke B."/>
            <person name="Mahmud T."/>
            <person name="Martinez-Arias R."/>
            <person name="McHardy A.C."/>
            <person name="Merai M."/>
            <person name="Meyer F."/>
            <person name="Mormann S."/>
            <person name="Munoz-Dorado J."/>
            <person name="Perez J."/>
            <person name="Pradella S."/>
            <person name="Rachid S."/>
            <person name="Raddatz G."/>
            <person name="Rosenau F."/>
            <person name="Rueckert C."/>
            <person name="Sasse F."/>
            <person name="Scharfe M."/>
            <person name="Schuster S.C."/>
            <person name="Suen G."/>
            <person name="Treuner-Lange A."/>
            <person name="Velicer G.J."/>
            <person name="Vorholter F.-J."/>
            <person name="Weissman K.J."/>
            <person name="Welch R.D."/>
            <person name="Wenzel S.C."/>
            <person name="Whitworth D.E."/>
            <person name="Wilhelm S."/>
            <person name="Wittmann C."/>
            <person name="Bloecker H."/>
            <person name="Puehler A."/>
            <person name="Mueller R."/>
        </authorList>
    </citation>
    <scope>NUCLEOTIDE SEQUENCE [LARGE SCALE GENOMIC DNA]</scope>
    <source>
        <strain evidence="9">So ce56</strain>
    </source>
</reference>
<dbReference type="GO" id="GO:0004674">
    <property type="term" value="F:protein serine/threonine kinase activity"/>
    <property type="evidence" value="ECO:0007669"/>
    <property type="project" value="UniProtKB-EC"/>
</dbReference>